<keyword evidence="3" id="KW-1185">Reference proteome</keyword>
<accession>A0A9X0QE28</accession>
<evidence type="ECO:0000313" key="3">
    <source>
        <dbReference type="Proteomes" id="UP000535182"/>
    </source>
</evidence>
<feature type="region of interest" description="Disordered" evidence="1">
    <location>
        <begin position="1"/>
        <end position="24"/>
    </location>
</feature>
<dbReference type="EMBL" id="JACHEB010000004">
    <property type="protein sequence ID" value="MBB5328589.1"/>
    <property type="molecule type" value="Genomic_DNA"/>
</dbReference>
<evidence type="ECO:0000313" key="2">
    <source>
        <dbReference type="EMBL" id="MBB5328589.1"/>
    </source>
</evidence>
<protein>
    <submittedName>
        <fullName evidence="2">Uncharacterized protein</fullName>
    </submittedName>
</protein>
<organism evidence="2 3">
    <name type="scientific">Tunturiibacter gelidiferens</name>
    <dbReference type="NCBI Taxonomy" id="3069689"/>
    <lineage>
        <taxon>Bacteria</taxon>
        <taxon>Pseudomonadati</taxon>
        <taxon>Acidobacteriota</taxon>
        <taxon>Terriglobia</taxon>
        <taxon>Terriglobales</taxon>
        <taxon>Acidobacteriaceae</taxon>
        <taxon>Tunturiibacter</taxon>
    </lineage>
</organism>
<sequence length="87" mass="9685">MTHQRQVLNEVMKTMHGHPGPEEVDAQVKDEGAGYLAGYHSQKHTFICGERCLSPGEHASWFAGRGDEDESYEHMARSKSGAVTDIR</sequence>
<dbReference type="RefSeq" id="WP_183976206.1">
    <property type="nucleotide sequence ID" value="NZ_JACHEB010000004.1"/>
</dbReference>
<comment type="caution">
    <text evidence="2">The sequence shown here is derived from an EMBL/GenBank/DDBJ whole genome shotgun (WGS) entry which is preliminary data.</text>
</comment>
<dbReference type="AlphaFoldDB" id="A0A9X0QE28"/>
<evidence type="ECO:0000256" key="1">
    <source>
        <dbReference type="SAM" id="MobiDB-lite"/>
    </source>
</evidence>
<feature type="region of interest" description="Disordered" evidence="1">
    <location>
        <begin position="67"/>
        <end position="87"/>
    </location>
</feature>
<name>A0A9X0QE28_9BACT</name>
<dbReference type="Proteomes" id="UP000535182">
    <property type="component" value="Unassembled WGS sequence"/>
</dbReference>
<proteinExistence type="predicted"/>
<gene>
    <name evidence="2" type="ORF">HDF14_002199</name>
</gene>
<reference evidence="2 3" key="1">
    <citation type="submission" date="2020-08" db="EMBL/GenBank/DDBJ databases">
        <title>Genomic Encyclopedia of Type Strains, Phase IV (KMG-V): Genome sequencing to study the core and pangenomes of soil and plant-associated prokaryotes.</title>
        <authorList>
            <person name="Whitman W."/>
        </authorList>
    </citation>
    <scope>NUCLEOTIDE SEQUENCE [LARGE SCALE GENOMIC DNA]</scope>
    <source>
        <strain evidence="2 3">X5P2</strain>
    </source>
</reference>